<dbReference type="AlphaFoldDB" id="A0AA85AMW2"/>
<evidence type="ECO:0000256" key="1">
    <source>
        <dbReference type="ARBA" id="ARBA00004222"/>
    </source>
</evidence>
<dbReference type="GO" id="GO:0016236">
    <property type="term" value="P:macroautophagy"/>
    <property type="evidence" value="ECO:0007669"/>
    <property type="project" value="UniProtKB-ARBA"/>
</dbReference>
<dbReference type="Proteomes" id="UP000050790">
    <property type="component" value="Unassembled WGS sequence"/>
</dbReference>
<evidence type="ECO:0000256" key="8">
    <source>
        <dbReference type="PIRNR" id="PIRNR018293"/>
    </source>
</evidence>
<comment type="function">
    <text evidence="8">May play a role in vesicular transport from endoplasmic reticulum to Golgi.</text>
</comment>
<evidence type="ECO:0000256" key="5">
    <source>
        <dbReference type="ARBA" id="ARBA00022824"/>
    </source>
</evidence>
<dbReference type="PIRSF" id="PIRSF018293">
    <property type="entry name" value="TRAPP_I_complex_Bet3"/>
    <property type="match status" value="1"/>
</dbReference>
<comment type="subunit">
    <text evidence="8">Homodimer.</text>
</comment>
<dbReference type="Pfam" id="PF04051">
    <property type="entry name" value="TRAPP"/>
    <property type="match status" value="1"/>
</dbReference>
<comment type="similarity">
    <text evidence="3 8">Belongs to the TRAPP small subunits family. BET3 subfamily.</text>
</comment>
<accession>A0AA85AMW2</accession>
<evidence type="ECO:0000256" key="6">
    <source>
        <dbReference type="ARBA" id="ARBA00022892"/>
    </source>
</evidence>
<organism evidence="9 10">
    <name type="scientific">Schistosoma margrebowiei</name>
    <dbReference type="NCBI Taxonomy" id="48269"/>
    <lineage>
        <taxon>Eukaryota</taxon>
        <taxon>Metazoa</taxon>
        <taxon>Spiralia</taxon>
        <taxon>Lophotrochozoa</taxon>
        <taxon>Platyhelminthes</taxon>
        <taxon>Trematoda</taxon>
        <taxon>Digenea</taxon>
        <taxon>Strigeidida</taxon>
        <taxon>Schistosomatoidea</taxon>
        <taxon>Schistosomatidae</taxon>
        <taxon>Schistosoma</taxon>
    </lineage>
</organism>
<dbReference type="InterPro" id="IPR024096">
    <property type="entry name" value="NO_sig/Golgi_transp_ligand-bd"/>
</dbReference>
<protein>
    <recommendedName>
        <fullName evidence="8">Trafficking protein particle complex subunit</fullName>
    </recommendedName>
</protein>
<dbReference type="GO" id="GO:0005783">
    <property type="term" value="C:endoplasmic reticulum"/>
    <property type="evidence" value="ECO:0007669"/>
    <property type="project" value="UniProtKB-SubCell"/>
</dbReference>
<dbReference type="PANTHER" id="PTHR13048">
    <property type="entry name" value="TRAFFICKING PROTEIN PARTICLE COMPLEX SUBUNIT 3"/>
    <property type="match status" value="1"/>
</dbReference>
<dbReference type="FunFam" id="3.30.1380.20:FF:000001">
    <property type="entry name" value="Trafficking protein particle complex subunit BET3"/>
    <property type="match status" value="1"/>
</dbReference>
<dbReference type="WBParaSite" id="SMRG1_90360.1">
    <property type="protein sequence ID" value="SMRG1_90360.1"/>
    <property type="gene ID" value="SMRG1_90360"/>
</dbReference>
<dbReference type="GO" id="GO:0005794">
    <property type="term" value="C:Golgi apparatus"/>
    <property type="evidence" value="ECO:0007669"/>
    <property type="project" value="UniProtKB-SubCell"/>
</dbReference>
<dbReference type="GO" id="GO:0030008">
    <property type="term" value="C:TRAPP complex"/>
    <property type="evidence" value="ECO:0007669"/>
    <property type="project" value="InterPro"/>
</dbReference>
<comment type="subcellular location">
    <subcellularLocation>
        <location evidence="2">Endoplasmic reticulum</location>
    </subcellularLocation>
    <subcellularLocation>
        <location evidence="1 8">Golgi apparatus</location>
        <location evidence="1 8">cis-Golgi network</location>
    </subcellularLocation>
</comment>
<dbReference type="Gene3D" id="3.30.1380.20">
    <property type="entry name" value="Trafficking protein particle complex subunit 3"/>
    <property type="match status" value="1"/>
</dbReference>
<evidence type="ECO:0000256" key="4">
    <source>
        <dbReference type="ARBA" id="ARBA00022448"/>
    </source>
</evidence>
<evidence type="ECO:0000313" key="9">
    <source>
        <dbReference type="Proteomes" id="UP000050790"/>
    </source>
</evidence>
<name>A0AA85AMW2_9TREM</name>
<dbReference type="InterPro" id="IPR016721">
    <property type="entry name" value="Bet3"/>
</dbReference>
<evidence type="ECO:0000256" key="2">
    <source>
        <dbReference type="ARBA" id="ARBA00004240"/>
    </source>
</evidence>
<dbReference type="InterPro" id="IPR007194">
    <property type="entry name" value="TRAPP_component"/>
</dbReference>
<dbReference type="GO" id="GO:0048193">
    <property type="term" value="P:Golgi vesicle transport"/>
    <property type="evidence" value="ECO:0007669"/>
    <property type="project" value="InterPro"/>
</dbReference>
<evidence type="ECO:0000313" key="10">
    <source>
        <dbReference type="WBParaSite" id="SMRG1_90360.1"/>
    </source>
</evidence>
<proteinExistence type="inferred from homology"/>
<keyword evidence="7 8" id="KW-0333">Golgi apparatus</keyword>
<keyword evidence="5" id="KW-0256">Endoplasmic reticulum</keyword>
<evidence type="ECO:0000256" key="7">
    <source>
        <dbReference type="ARBA" id="ARBA00023034"/>
    </source>
</evidence>
<sequence length="191" mass="21670">MLFLIDTRNYWLDKMARQSRGSESKRVTAELFTLTYGALVANIVRDFDTDAEINEQLDKIGFNIGLKLVEDYLARGNPGRCNDFKETAEAIVKGFKIFLGITPTICKFNSAGDEFSLVLENNPLTEFVDLPAEHQNLLYSNVLAGAIRGALHNVQLEVEARFVQDQLRGDQINEIRVKFIRRIEEIIQGDD</sequence>
<reference evidence="10" key="1">
    <citation type="submission" date="2023-11" db="UniProtKB">
        <authorList>
            <consortium name="WormBaseParasite"/>
        </authorList>
    </citation>
    <scope>IDENTIFICATION</scope>
</reference>
<dbReference type="CDD" id="cd14942">
    <property type="entry name" value="TRAPPC3_bet3"/>
    <property type="match status" value="1"/>
</dbReference>
<keyword evidence="4 8" id="KW-0813">Transport</keyword>
<dbReference type="SUPFAM" id="SSF111126">
    <property type="entry name" value="Ligand-binding domain in the NO signalling and Golgi transport"/>
    <property type="match status" value="1"/>
</dbReference>
<evidence type="ECO:0000256" key="3">
    <source>
        <dbReference type="ARBA" id="ARBA00006218"/>
    </source>
</evidence>
<keyword evidence="6 8" id="KW-0931">ER-Golgi transport</keyword>